<evidence type="ECO:0000256" key="4">
    <source>
        <dbReference type="SAM" id="MobiDB-lite"/>
    </source>
</evidence>
<dbReference type="PROSITE" id="PS50022">
    <property type="entry name" value="FA58C_3"/>
    <property type="match status" value="2"/>
</dbReference>
<proteinExistence type="predicted"/>
<dbReference type="SUPFAM" id="SSF49785">
    <property type="entry name" value="Galactose-binding domain-like"/>
    <property type="match status" value="2"/>
</dbReference>
<keyword evidence="2" id="KW-0964">Secreted</keyword>
<feature type="chain" id="PRO_5020484320" evidence="5">
    <location>
        <begin position="19"/>
        <end position="1000"/>
    </location>
</feature>
<evidence type="ECO:0000256" key="1">
    <source>
        <dbReference type="ARBA" id="ARBA00004613"/>
    </source>
</evidence>
<dbReference type="InterPro" id="IPR000421">
    <property type="entry name" value="FA58C"/>
</dbReference>
<feature type="signal peptide" evidence="5">
    <location>
        <begin position="1"/>
        <end position="18"/>
    </location>
</feature>
<comment type="subcellular location">
    <subcellularLocation>
        <location evidence="1">Secreted</location>
    </subcellularLocation>
</comment>
<organism evidence="7 8">
    <name type="scientific">Pedobacter changchengzhani</name>
    <dbReference type="NCBI Taxonomy" id="2529274"/>
    <lineage>
        <taxon>Bacteria</taxon>
        <taxon>Pseudomonadati</taxon>
        <taxon>Bacteroidota</taxon>
        <taxon>Sphingobacteriia</taxon>
        <taxon>Sphingobacteriales</taxon>
        <taxon>Sphingobacteriaceae</taxon>
        <taxon>Pedobacter</taxon>
    </lineage>
</organism>
<dbReference type="EMBL" id="SJCY01000006">
    <property type="protein sequence ID" value="TDG36007.1"/>
    <property type="molecule type" value="Genomic_DNA"/>
</dbReference>
<feature type="region of interest" description="Disordered" evidence="4">
    <location>
        <begin position="973"/>
        <end position="1000"/>
    </location>
</feature>
<dbReference type="OrthoDB" id="721713at2"/>
<dbReference type="Pfam" id="PF00754">
    <property type="entry name" value="F5_F8_type_C"/>
    <property type="match status" value="2"/>
</dbReference>
<dbReference type="InterPro" id="IPR008979">
    <property type="entry name" value="Galactose-bd-like_sf"/>
</dbReference>
<dbReference type="RefSeq" id="WP_133262570.1">
    <property type="nucleotide sequence ID" value="NZ_SJCY01000006.1"/>
</dbReference>
<evidence type="ECO:0000256" key="2">
    <source>
        <dbReference type="ARBA" id="ARBA00022525"/>
    </source>
</evidence>
<keyword evidence="3 5" id="KW-0732">Signal</keyword>
<evidence type="ECO:0000313" key="8">
    <source>
        <dbReference type="Proteomes" id="UP000295668"/>
    </source>
</evidence>
<name>A0A4R5MJZ7_9SPHI</name>
<keyword evidence="8" id="KW-1185">Reference proteome</keyword>
<evidence type="ECO:0000313" key="7">
    <source>
        <dbReference type="EMBL" id="TDG36007.1"/>
    </source>
</evidence>
<feature type="domain" description="F5/8 type C" evidence="6">
    <location>
        <begin position="12"/>
        <end position="165"/>
    </location>
</feature>
<accession>A0A4R5MJZ7</accession>
<sequence>MKNIFLIALILCSNILFAQDKNLALGGNVTANSENPLFPAKNAVDGIINRNSKWMSADVKPPHILEISFPNYCNINEIIIYTGIPENEKLPAEMGKAAGFWSAKNFKIQYWDDANWTDIPNAEVHENRLNEVKFKFPSPLNTFRVRMVCDDGEPISIMEFMVMGTETKNVAPVLNTDLLAKKEIRTEDQQINVKVDSKVIGKTMKYVGYNQGYYMPGSNASGWIEYSGVNSLRIWTTLNTYVPVTAVEVDKTLNSVIEFDQRKNELRKSPEANKYLKWDALLPIYSQPEKNSTNPMVFNYALTELKRLKIDPVIQIGNIDFNDTWSNKWQQWQRFYALAYYAAKTGDVTMFAMQNEPNHRLSGMTLSQWISGMKIVSDAIHCAIADVNLKYNKNLKAEMVGPVTAGNNPEWWRAVMQAIKTDYHGKKVKDDLIEIFSTHSYNSPAGGYTNRVNDIRKIIEDSHPDHKALPIVFTELGRWMNSYLIDKEETMDSPSLFTEWAGIYTNNTLNQAYGMWAFKFSNTTSDAYSEGVKSGHHFTWQGKRVVEDGMVNLAANMPVTTFNGTNGKFITDGVKTDSAAWTSDGNEKEKWLEINLKQSKNIGSAIVYTGSDGGVYTAPDRIRNFKLQYDDNGTWVDIKGGTAKENKFAQLYMLFKSTVKTSKIRFITAEAGPIKVREIKLFDPKYNPDPKQKDFDISGIQRTGEVVRLFAKGFKNERPLFKTKSNVVDENFDSITSFDEQTGNYYMWLVQRGEYKDQLTIDLSALNIDVNTPISAETVSPTEYGSVTEMPTLDANGRLKITLGNQSVTLLTIPTKKLTKTTLSANADATVIADKFINKNYGTQKTLNVQLNAGSPEKNEVSYIQFIGKDFDHTKRAFLTVNGSVSILDRPFRIHVYAIPNTNWKENELTWLNAPLLDGKEALLKAVGTKAFVAGELAFTKTKENQTLDVTDILKKHVNTSVTFVLIRETRQMGDDEDKGRELSISSKEGQNPPKLEIWK</sequence>
<dbReference type="NCBIfam" id="NF033679">
    <property type="entry name" value="DNRLRE_dom"/>
    <property type="match status" value="1"/>
</dbReference>
<feature type="domain" description="F5/8 type C" evidence="6">
    <location>
        <begin position="539"/>
        <end position="684"/>
    </location>
</feature>
<dbReference type="Gene3D" id="2.60.120.260">
    <property type="entry name" value="Galactose-binding domain-like"/>
    <property type="match status" value="2"/>
</dbReference>
<dbReference type="InterPro" id="IPR055372">
    <property type="entry name" value="CBM96"/>
</dbReference>
<dbReference type="GO" id="GO:0005576">
    <property type="term" value="C:extracellular region"/>
    <property type="evidence" value="ECO:0007669"/>
    <property type="project" value="UniProtKB-SubCell"/>
</dbReference>
<evidence type="ECO:0000259" key="6">
    <source>
        <dbReference type="PROSITE" id="PS50022"/>
    </source>
</evidence>
<dbReference type="InterPro" id="IPR017853">
    <property type="entry name" value="GH"/>
</dbReference>
<gene>
    <name evidence="7" type="ORF">EZJ43_09985</name>
</gene>
<reference evidence="7 8" key="1">
    <citation type="submission" date="2019-02" db="EMBL/GenBank/DDBJ databases">
        <title>Pedobacter sp. nov., a novel speices isolated from soil of pinguins habitat in Antarcitica.</title>
        <authorList>
            <person name="He R.-H."/>
        </authorList>
    </citation>
    <scope>NUCLEOTIDE SEQUENCE [LARGE SCALE GENOMIC DNA]</scope>
    <source>
        <strain evidence="7 8">E01020</strain>
    </source>
</reference>
<dbReference type="Pfam" id="PF24517">
    <property type="entry name" value="CBM96"/>
    <property type="match status" value="1"/>
</dbReference>
<dbReference type="SUPFAM" id="SSF51445">
    <property type="entry name" value="(Trans)glycosidases"/>
    <property type="match status" value="1"/>
</dbReference>
<dbReference type="AlphaFoldDB" id="A0A4R5MJZ7"/>
<evidence type="ECO:0000256" key="3">
    <source>
        <dbReference type="ARBA" id="ARBA00022729"/>
    </source>
</evidence>
<protein>
    <submittedName>
        <fullName evidence="7">DNRLRE domain-containing protein</fullName>
    </submittedName>
</protein>
<evidence type="ECO:0000256" key="5">
    <source>
        <dbReference type="SAM" id="SignalP"/>
    </source>
</evidence>
<comment type="caution">
    <text evidence="7">The sequence shown here is derived from an EMBL/GenBank/DDBJ whole genome shotgun (WGS) entry which is preliminary data.</text>
</comment>
<dbReference type="Proteomes" id="UP000295668">
    <property type="component" value="Unassembled WGS sequence"/>
</dbReference>
<feature type="compositionally biased region" description="Basic and acidic residues" evidence="4">
    <location>
        <begin position="973"/>
        <end position="982"/>
    </location>
</feature>